<dbReference type="Pfam" id="PF00923">
    <property type="entry name" value="TAL_FSA"/>
    <property type="match status" value="1"/>
</dbReference>
<evidence type="ECO:0000256" key="6">
    <source>
        <dbReference type="ARBA" id="ARBA00022490"/>
    </source>
</evidence>
<protein>
    <recommendedName>
        <fullName evidence="5 11">Transaldolase</fullName>
        <ecNumber evidence="5 11">2.2.1.2</ecNumber>
    </recommendedName>
</protein>
<dbReference type="PROSITE" id="PS00958">
    <property type="entry name" value="TRANSALDOLASE_2"/>
    <property type="match status" value="1"/>
</dbReference>
<evidence type="ECO:0000256" key="10">
    <source>
        <dbReference type="ARBA" id="ARBA00048810"/>
    </source>
</evidence>
<proteinExistence type="inferred from homology"/>
<dbReference type="PROSITE" id="PS01054">
    <property type="entry name" value="TRANSALDOLASE_1"/>
    <property type="match status" value="1"/>
</dbReference>
<dbReference type="GO" id="GO:0006098">
    <property type="term" value="P:pentose-phosphate shunt"/>
    <property type="evidence" value="ECO:0007669"/>
    <property type="project" value="UniProtKB-UniRule"/>
</dbReference>
<dbReference type="KEGG" id="aswu:HUW51_22425"/>
<dbReference type="InterPro" id="IPR013785">
    <property type="entry name" value="Aldolase_TIM"/>
</dbReference>
<dbReference type="GO" id="GO:0004801">
    <property type="term" value="F:transaldolase activity"/>
    <property type="evidence" value="ECO:0007669"/>
    <property type="project" value="UniProtKB-UniRule"/>
</dbReference>
<dbReference type="EC" id="2.2.1.2" evidence="5 11"/>
<dbReference type="PANTHER" id="PTHR10683">
    <property type="entry name" value="TRANSALDOLASE"/>
    <property type="match status" value="1"/>
</dbReference>
<comment type="function">
    <text evidence="1 11">Transaldolase is important for the balance of metabolites in the pentose-phosphate pathway.</text>
</comment>
<dbReference type="GO" id="GO:0005737">
    <property type="term" value="C:cytoplasm"/>
    <property type="evidence" value="ECO:0007669"/>
    <property type="project" value="UniProtKB-SubCell"/>
</dbReference>
<comment type="catalytic activity">
    <reaction evidence="10 11">
        <text>D-sedoheptulose 7-phosphate + D-glyceraldehyde 3-phosphate = D-erythrose 4-phosphate + beta-D-fructose 6-phosphate</text>
        <dbReference type="Rhea" id="RHEA:17053"/>
        <dbReference type="ChEBI" id="CHEBI:16897"/>
        <dbReference type="ChEBI" id="CHEBI:57483"/>
        <dbReference type="ChEBI" id="CHEBI:57634"/>
        <dbReference type="ChEBI" id="CHEBI:59776"/>
        <dbReference type="EC" id="2.2.1.2"/>
    </reaction>
</comment>
<keyword evidence="7 11" id="KW-0808">Transferase</keyword>
<dbReference type="RefSeq" id="WP_185271826.1">
    <property type="nucleotide sequence ID" value="NZ_CP055156.1"/>
</dbReference>
<evidence type="ECO:0000313" key="13">
    <source>
        <dbReference type="Proteomes" id="UP000515237"/>
    </source>
</evidence>
<evidence type="ECO:0000256" key="4">
    <source>
        <dbReference type="ARBA" id="ARBA00008426"/>
    </source>
</evidence>
<evidence type="ECO:0000313" key="12">
    <source>
        <dbReference type="EMBL" id="QNF35335.1"/>
    </source>
</evidence>
<sequence length="375" mass="41420">MKSSLAQISSFGQSIWLDYIRRKFIASGELKKLIDEDDLRGVTSNPAIFEEAIARSDDYWDTIKTLSKTGKSTEEIFLAVAIEDVQNAADVFKEVYEKTDGLDGYVSLEVSPILAQDTAGTVKEAQASWQTLARKNVMIKVPGTPEGLPAITQLIREGININVTLLFSLERYRQVAETYVAGLEERAQKGEPIDKVASVASFFLSRIDALVDPMLEKVKQNGGDQAALAEKVIGKTAIASAKMAYQIYKEVFNSDRFKALAEKGAKPQRLLWASTSTKNPAYRDVLYIESLIGPDTVNTVPMETLNAFRDHGEPAGRLEEGTEEARNLIAELPQVGVDLNAVTKQLEEEGIQKFIKPFNSLLQVLEDKRKEAAAV</sequence>
<accession>A0A7G7GDV1</accession>
<evidence type="ECO:0000256" key="7">
    <source>
        <dbReference type="ARBA" id="ARBA00022679"/>
    </source>
</evidence>
<dbReference type="NCBIfam" id="NF002881">
    <property type="entry name" value="PRK03343.1"/>
    <property type="match status" value="1"/>
</dbReference>
<evidence type="ECO:0000256" key="5">
    <source>
        <dbReference type="ARBA" id="ARBA00013151"/>
    </source>
</evidence>
<keyword evidence="6 11" id="KW-0963">Cytoplasm</keyword>
<keyword evidence="13" id="KW-1185">Reference proteome</keyword>
<name>A0A7G7GDV1_9BACT</name>
<dbReference type="GO" id="GO:0005975">
    <property type="term" value="P:carbohydrate metabolic process"/>
    <property type="evidence" value="ECO:0007669"/>
    <property type="project" value="InterPro"/>
</dbReference>
<dbReference type="InterPro" id="IPR018225">
    <property type="entry name" value="Transaldolase_AS"/>
</dbReference>
<evidence type="ECO:0000256" key="3">
    <source>
        <dbReference type="ARBA" id="ARBA00004857"/>
    </source>
</evidence>
<dbReference type="InterPro" id="IPR001585">
    <property type="entry name" value="TAL/FSA"/>
</dbReference>
<dbReference type="NCBIfam" id="TIGR00876">
    <property type="entry name" value="tal_mycobact"/>
    <property type="match status" value="1"/>
</dbReference>
<dbReference type="UniPathway" id="UPA00115">
    <property type="reaction ID" value="UER00414"/>
</dbReference>
<dbReference type="AlphaFoldDB" id="A0A7G7GDV1"/>
<dbReference type="SUPFAM" id="SSF51569">
    <property type="entry name" value="Aldolase"/>
    <property type="match status" value="1"/>
</dbReference>
<dbReference type="PANTHER" id="PTHR10683:SF31">
    <property type="entry name" value="TRANSALDOLASE"/>
    <property type="match status" value="1"/>
</dbReference>
<organism evidence="12 13">
    <name type="scientific">Adhaeribacter swui</name>
    <dbReference type="NCBI Taxonomy" id="2086471"/>
    <lineage>
        <taxon>Bacteria</taxon>
        <taxon>Pseudomonadati</taxon>
        <taxon>Bacteroidota</taxon>
        <taxon>Cytophagia</taxon>
        <taxon>Cytophagales</taxon>
        <taxon>Hymenobacteraceae</taxon>
        <taxon>Adhaeribacter</taxon>
    </lineage>
</organism>
<evidence type="ECO:0000256" key="2">
    <source>
        <dbReference type="ARBA" id="ARBA00004496"/>
    </source>
</evidence>
<comment type="pathway">
    <text evidence="3 11">Carbohydrate degradation; pentose phosphate pathway; D-glyceraldehyde 3-phosphate and beta-D-fructose 6-phosphate from D-ribose 5-phosphate and D-xylulose 5-phosphate (non-oxidative stage): step 2/3.</text>
</comment>
<evidence type="ECO:0000256" key="11">
    <source>
        <dbReference type="HAMAP-Rule" id="MF_00493"/>
    </source>
</evidence>
<dbReference type="CDD" id="cd00955">
    <property type="entry name" value="Transaldolase_like"/>
    <property type="match status" value="1"/>
</dbReference>
<keyword evidence="8 11" id="KW-0570">Pentose shunt</keyword>
<evidence type="ECO:0000256" key="9">
    <source>
        <dbReference type="ARBA" id="ARBA00023270"/>
    </source>
</evidence>
<evidence type="ECO:0000256" key="1">
    <source>
        <dbReference type="ARBA" id="ARBA00003518"/>
    </source>
</evidence>
<dbReference type="PIRSF" id="PIRSF036915">
    <property type="entry name" value="Trnald_Bac_Plnt"/>
    <property type="match status" value="1"/>
</dbReference>
<reference evidence="12 13" key="1">
    <citation type="journal article" date="2018" name="Int. J. Syst. Evol. Microbiol.">
        <title>Adhaeribacter swui sp. nov., isolated from wet mud.</title>
        <authorList>
            <person name="Kim D.U."/>
            <person name="Kim K.W."/>
            <person name="Kang M.S."/>
            <person name="Kim J.Y."/>
            <person name="Jang J.H."/>
            <person name="Kim M.K."/>
        </authorList>
    </citation>
    <scope>NUCLEOTIDE SEQUENCE [LARGE SCALE GENOMIC DNA]</scope>
    <source>
        <strain evidence="12 13">KCTC 52873</strain>
    </source>
</reference>
<dbReference type="Proteomes" id="UP000515237">
    <property type="component" value="Chromosome"/>
</dbReference>
<comment type="subcellular location">
    <subcellularLocation>
        <location evidence="2 11">Cytoplasm</location>
    </subcellularLocation>
</comment>
<gene>
    <name evidence="11 12" type="primary">tal</name>
    <name evidence="12" type="ORF">HUW51_22425</name>
</gene>
<comment type="similarity">
    <text evidence="4 11">Belongs to the transaldolase family. Type 2 subfamily.</text>
</comment>
<dbReference type="InterPro" id="IPR004732">
    <property type="entry name" value="Transaldolase_2"/>
</dbReference>
<dbReference type="Gene3D" id="3.20.20.70">
    <property type="entry name" value="Aldolase class I"/>
    <property type="match status" value="1"/>
</dbReference>
<keyword evidence="9 11" id="KW-0704">Schiff base</keyword>
<dbReference type="HAMAP" id="MF_00493">
    <property type="entry name" value="Transaldolase_2"/>
    <property type="match status" value="1"/>
</dbReference>
<feature type="active site" description="Schiff-base intermediate with substrate" evidence="11">
    <location>
        <position position="140"/>
    </location>
</feature>
<dbReference type="EMBL" id="CP055156">
    <property type="protein sequence ID" value="QNF35335.1"/>
    <property type="molecule type" value="Genomic_DNA"/>
</dbReference>
<evidence type="ECO:0000256" key="8">
    <source>
        <dbReference type="ARBA" id="ARBA00023126"/>
    </source>
</evidence>